<reference evidence="7 8" key="1">
    <citation type="journal article" date="2016" name="Environ. Microbiol.">
        <title>Genomic diversification of marine cyanophages into stable ecotypes.</title>
        <authorList>
            <person name="Marston M.F."/>
            <person name="Martiny J.B."/>
        </authorList>
    </citation>
    <scope>NUCLEOTIDE SEQUENCE [LARGE SCALE GENOMIC DNA]</scope>
    <source>
        <strain evidence="1">Np_01_1112</strain>
        <strain evidence="2">Np_03_0709</strain>
        <strain evidence="3">Np_03_1112</strain>
        <strain evidence="4">RW_16_0905</strain>
        <strain evidence="5">RW_29_1112</strain>
        <strain evidence="6">W2_39_0910</strain>
    </source>
</reference>
<dbReference type="Proteomes" id="UP000219987">
    <property type="component" value="Segment"/>
</dbReference>
<dbReference type="Proteomes" id="UP000220495">
    <property type="component" value="Genome"/>
</dbReference>
<dbReference type="Proteomes" id="UP000220787">
    <property type="component" value="Segment"/>
</dbReference>
<dbReference type="EMBL" id="KX349238">
    <property type="protein sequence ID" value="AOO00226.1"/>
    <property type="molecule type" value="Genomic_DNA"/>
</dbReference>
<dbReference type="EMBL" id="KX349240">
    <property type="protein sequence ID" value="AOO00653.1"/>
    <property type="molecule type" value="Genomic_DNA"/>
</dbReference>
<dbReference type="Proteomes" id="UP000219810">
    <property type="component" value="Segment"/>
</dbReference>
<dbReference type="EMBL" id="KX349284">
    <property type="protein sequence ID" value="AOO10075.1"/>
    <property type="molecule type" value="Genomic_DNA"/>
</dbReference>
<sequence>MNDFNQPGSKRIGITPEFTKFIIQLQLDNLCKLLDGELKHYVCSDRTTTHEKYVIEYNHQTKEK</sequence>
<proteinExistence type="predicted"/>
<gene>
    <name evidence="1" type="ORF">Np011112_140</name>
    <name evidence="2" type="ORF">Np030709_140</name>
    <name evidence="3" type="ORF">Np031112_139</name>
    <name evidence="4" type="ORF">RW160905_140</name>
    <name evidence="5" type="ORF">RW291112_140</name>
    <name evidence="6" type="ORF">W2390910_141</name>
</gene>
<evidence type="ECO:0000313" key="2">
    <source>
        <dbReference type="EMBL" id="AOO00440.1"/>
    </source>
</evidence>
<evidence type="ECO:0000313" key="4">
    <source>
        <dbReference type="EMBL" id="AOO05787.1"/>
    </source>
</evidence>
<dbReference type="Proteomes" id="UP000220878">
    <property type="component" value="Genome"/>
</dbReference>
<accession>A0A1D7RGA1</accession>
<evidence type="ECO:0000313" key="1">
    <source>
        <dbReference type="EMBL" id="AOO00226.1"/>
    </source>
</evidence>
<dbReference type="EMBL" id="KX349267">
    <property type="protein sequence ID" value="AOO06428.1"/>
    <property type="molecule type" value="Genomic_DNA"/>
</dbReference>
<evidence type="ECO:0000313" key="8">
    <source>
        <dbReference type="Proteomes" id="UP000219987"/>
    </source>
</evidence>
<dbReference type="EMBL" id="KX349264">
    <property type="protein sequence ID" value="AOO05787.1"/>
    <property type="molecule type" value="Genomic_DNA"/>
</dbReference>
<evidence type="ECO:0000313" key="6">
    <source>
        <dbReference type="EMBL" id="AOO10075.1"/>
    </source>
</evidence>
<name>A0A1D7RGA1_9CAUD</name>
<organism evidence="2 9">
    <name type="scientific">Synechococcus phage S-RIM2</name>
    <dbReference type="NCBI Taxonomy" id="687800"/>
    <lineage>
        <taxon>Viruses</taxon>
        <taxon>Duplodnaviria</taxon>
        <taxon>Heunggongvirae</taxon>
        <taxon>Uroviricota</taxon>
        <taxon>Caudoviricetes</taxon>
        <taxon>Pantevenvirales</taxon>
        <taxon>Kyanoviridae</taxon>
        <taxon>Nerrivikvirus</taxon>
        <taxon>Nerrivikvirus srim2</taxon>
    </lineage>
</organism>
<evidence type="ECO:0000313" key="3">
    <source>
        <dbReference type="EMBL" id="AOO00653.1"/>
    </source>
</evidence>
<evidence type="ECO:0000313" key="5">
    <source>
        <dbReference type="EMBL" id="AOO06428.1"/>
    </source>
</evidence>
<dbReference type="Proteomes" id="UP000220656">
    <property type="component" value="Segment"/>
</dbReference>
<dbReference type="EMBL" id="KX349239">
    <property type="protein sequence ID" value="AOO00440.1"/>
    <property type="molecule type" value="Genomic_DNA"/>
</dbReference>
<evidence type="ECO:0000313" key="9">
    <source>
        <dbReference type="Proteomes" id="UP000220878"/>
    </source>
</evidence>
<evidence type="ECO:0000313" key="7">
    <source>
        <dbReference type="Proteomes" id="UP000219810"/>
    </source>
</evidence>
<protein>
    <submittedName>
        <fullName evidence="2">Uncharacterized protein</fullName>
    </submittedName>
</protein>